<evidence type="ECO:0000256" key="7">
    <source>
        <dbReference type="ARBA" id="ARBA00022824"/>
    </source>
</evidence>
<evidence type="ECO:0000256" key="3">
    <source>
        <dbReference type="ARBA" id="ARBA00022676"/>
    </source>
</evidence>
<dbReference type="Pfam" id="PF02485">
    <property type="entry name" value="Branch"/>
    <property type="match status" value="1"/>
</dbReference>
<evidence type="ECO:0000256" key="14">
    <source>
        <dbReference type="ARBA" id="ARBA00042865"/>
    </source>
</evidence>
<keyword evidence="7" id="KW-0256">Endoplasmic reticulum</keyword>
<dbReference type="GO" id="GO:0050650">
    <property type="term" value="P:chondroitin sulfate proteoglycan biosynthetic process"/>
    <property type="evidence" value="ECO:0007669"/>
    <property type="project" value="TreeGrafter"/>
</dbReference>
<evidence type="ECO:0000256" key="11">
    <source>
        <dbReference type="ARBA" id="ARBA00023136"/>
    </source>
</evidence>
<evidence type="ECO:0000256" key="12">
    <source>
        <dbReference type="ARBA" id="ARBA00023157"/>
    </source>
</evidence>
<dbReference type="RefSeq" id="WP_092201773.1">
    <property type="nucleotide sequence ID" value="NZ_FOND01000015.1"/>
</dbReference>
<evidence type="ECO:0000313" key="16">
    <source>
        <dbReference type="Proteomes" id="UP000198589"/>
    </source>
</evidence>
<evidence type="ECO:0000256" key="8">
    <source>
        <dbReference type="ARBA" id="ARBA00022968"/>
    </source>
</evidence>
<dbReference type="GO" id="GO:0046872">
    <property type="term" value="F:metal ion binding"/>
    <property type="evidence" value="ECO:0007669"/>
    <property type="project" value="UniProtKB-KW"/>
</dbReference>
<dbReference type="EMBL" id="FOND01000015">
    <property type="protein sequence ID" value="SFF51230.1"/>
    <property type="molecule type" value="Genomic_DNA"/>
</dbReference>
<dbReference type="GO" id="GO:0016020">
    <property type="term" value="C:membrane"/>
    <property type="evidence" value="ECO:0007669"/>
    <property type="project" value="InterPro"/>
</dbReference>
<keyword evidence="10" id="KW-0333">Golgi apparatus</keyword>
<dbReference type="GO" id="GO:0030158">
    <property type="term" value="F:protein xylosyltransferase activity"/>
    <property type="evidence" value="ECO:0007669"/>
    <property type="project" value="InterPro"/>
</dbReference>
<evidence type="ECO:0000256" key="1">
    <source>
        <dbReference type="ARBA" id="ARBA00004323"/>
    </source>
</evidence>
<keyword evidence="13" id="KW-0325">Glycoprotein</keyword>
<keyword evidence="11" id="KW-0472">Membrane</keyword>
<keyword evidence="6" id="KW-0479">Metal-binding</keyword>
<evidence type="ECO:0000256" key="10">
    <source>
        <dbReference type="ARBA" id="ARBA00023034"/>
    </source>
</evidence>
<sequence>MDPAPSRSPDGAAPLACVVLAHTDPVHVRRLVAALDPFPVFLHCDARTPGDVYDRMTASLPDRVTLLPRRSTPWGGWGAVEAELDGYRAALAATDATHVALLSGSDYPLMASAAIAGTLAGLPGRSIAWSRPMPVPEWGLGGGLGRLRYRFAPWRKRTLVLPLPRRLPRGVVPAGGSQSKVLARSHAAAVLRVLDGRPDLVRRWRRTWIPDETFVYSVLHTPALVPGWERERIRAGAWVIHWAERGPAKSPAWLTVDDLDMLRRVCADPPDGAAKFFARKFGTAVDTAVLDEIDASFRGARTPAPE</sequence>
<dbReference type="PANTHER" id="PTHR46025:SF3">
    <property type="entry name" value="XYLOSYLTRANSFERASE OXT"/>
    <property type="match status" value="1"/>
</dbReference>
<keyword evidence="12" id="KW-1015">Disulfide bond</keyword>
<keyword evidence="5" id="KW-0812">Transmembrane</keyword>
<keyword evidence="16" id="KW-1185">Reference proteome</keyword>
<comment type="subcellular location">
    <subcellularLocation>
        <location evidence="2">Endoplasmic reticulum membrane</location>
        <topology evidence="2">Single-pass type II membrane protein</topology>
    </subcellularLocation>
    <subcellularLocation>
        <location evidence="1">Golgi apparatus membrane</location>
        <topology evidence="1">Single-pass type II membrane protein</topology>
    </subcellularLocation>
</comment>
<dbReference type="OrthoDB" id="7943907at2"/>
<evidence type="ECO:0000256" key="4">
    <source>
        <dbReference type="ARBA" id="ARBA00022679"/>
    </source>
</evidence>
<organism evidence="15 16">
    <name type="scientific">Blastococcus tunisiensis</name>
    <dbReference type="NCBI Taxonomy" id="1798228"/>
    <lineage>
        <taxon>Bacteria</taxon>
        <taxon>Bacillati</taxon>
        <taxon>Actinomycetota</taxon>
        <taxon>Actinomycetes</taxon>
        <taxon>Geodermatophilales</taxon>
        <taxon>Geodermatophilaceae</taxon>
        <taxon>Blastococcus</taxon>
    </lineage>
</organism>
<accession>A0A1I2JB65</accession>
<keyword evidence="4" id="KW-0808">Transferase</keyword>
<evidence type="ECO:0000256" key="2">
    <source>
        <dbReference type="ARBA" id="ARBA00004648"/>
    </source>
</evidence>
<keyword evidence="9" id="KW-1133">Transmembrane helix</keyword>
<evidence type="ECO:0000256" key="5">
    <source>
        <dbReference type="ARBA" id="ARBA00022692"/>
    </source>
</evidence>
<name>A0A1I2JB65_9ACTN</name>
<protein>
    <recommendedName>
        <fullName evidence="14">Peptide O-xylosyltransferase</fullName>
    </recommendedName>
</protein>
<dbReference type="GO" id="GO:0015012">
    <property type="term" value="P:heparan sulfate proteoglycan biosynthetic process"/>
    <property type="evidence" value="ECO:0007669"/>
    <property type="project" value="TreeGrafter"/>
</dbReference>
<keyword evidence="3" id="KW-0328">Glycosyltransferase</keyword>
<dbReference type="Proteomes" id="UP000198589">
    <property type="component" value="Unassembled WGS sequence"/>
</dbReference>
<dbReference type="STRING" id="1798228.SAMN05216574_115108"/>
<dbReference type="AlphaFoldDB" id="A0A1I2JB65"/>
<keyword evidence="8" id="KW-0735">Signal-anchor</keyword>
<dbReference type="InterPro" id="IPR043538">
    <property type="entry name" value="XYLT"/>
</dbReference>
<dbReference type="InterPro" id="IPR003406">
    <property type="entry name" value="Glyco_trans_14"/>
</dbReference>
<proteinExistence type="predicted"/>
<evidence type="ECO:0000256" key="9">
    <source>
        <dbReference type="ARBA" id="ARBA00022989"/>
    </source>
</evidence>
<evidence type="ECO:0000256" key="13">
    <source>
        <dbReference type="ARBA" id="ARBA00023180"/>
    </source>
</evidence>
<evidence type="ECO:0000256" key="6">
    <source>
        <dbReference type="ARBA" id="ARBA00022723"/>
    </source>
</evidence>
<reference evidence="16" key="1">
    <citation type="submission" date="2016-10" db="EMBL/GenBank/DDBJ databases">
        <authorList>
            <person name="Varghese N."/>
            <person name="Submissions S."/>
        </authorList>
    </citation>
    <scope>NUCLEOTIDE SEQUENCE [LARGE SCALE GENOMIC DNA]</scope>
    <source>
        <strain evidence="16">DSM 46838</strain>
    </source>
</reference>
<gene>
    <name evidence="15" type="ORF">SAMN05216574_115108</name>
</gene>
<evidence type="ECO:0000313" key="15">
    <source>
        <dbReference type="EMBL" id="SFF51230.1"/>
    </source>
</evidence>
<dbReference type="PANTHER" id="PTHR46025">
    <property type="entry name" value="XYLOSYLTRANSFERASE OXT"/>
    <property type="match status" value="1"/>
</dbReference>